<feature type="domain" description="Integrase catalytic" evidence="1">
    <location>
        <begin position="145"/>
        <end position="307"/>
    </location>
</feature>
<comment type="caution">
    <text evidence="2">The sequence shown here is derived from an EMBL/GenBank/DDBJ whole genome shotgun (WGS) entry which is preliminary data.</text>
</comment>
<dbReference type="AlphaFoldDB" id="A0A840GHY6"/>
<proteinExistence type="predicted"/>
<dbReference type="InterPro" id="IPR012337">
    <property type="entry name" value="RNaseH-like_sf"/>
</dbReference>
<keyword evidence="3" id="KW-1185">Reference proteome</keyword>
<dbReference type="InterPro" id="IPR024967">
    <property type="entry name" value="DNA-bd_IS481-type"/>
</dbReference>
<dbReference type="EMBL" id="JACIGE010000009">
    <property type="protein sequence ID" value="MBB4248092.1"/>
    <property type="molecule type" value="Genomic_DNA"/>
</dbReference>
<gene>
    <name evidence="2" type="ORF">GGD90_002483</name>
</gene>
<dbReference type="Proteomes" id="UP000587070">
    <property type="component" value="Unassembled WGS sequence"/>
</dbReference>
<dbReference type="InterPro" id="IPR009057">
    <property type="entry name" value="Homeodomain-like_sf"/>
</dbReference>
<dbReference type="Pfam" id="PF13683">
    <property type="entry name" value="rve_3"/>
    <property type="match status" value="1"/>
</dbReference>
<dbReference type="PANTHER" id="PTHR35004">
    <property type="entry name" value="TRANSPOSASE RV3428C-RELATED"/>
    <property type="match status" value="1"/>
</dbReference>
<sequence length="315" mass="36189">MNVHKNARLTPRGRALLVSRILDDGLRPEEAAQACGVSVRTAYKWLRRFREEGEAGLNDRSSRPKSCPHALPAAVHVQVIAQRRSRQTYRQMSQQCGIGQSTIARWLQRAGLNRLAALEPANPIVRYEHPEPGDMLHLDIKKLGRFQRPGHRVTADRTQNSRRAGWEFVHVALDDHSRVAFADIQPDESGRSACQALLSALRHYRQLGVTFQRVLTDNGACYKSRRFARLCQRLGLRHLRTKPYTPQTNGKAERFIQTALREWAYARRYESSDHRAQHLPLWLHHYNWHRPHASLQYLPPISRVNALNNVAGLHT</sequence>
<organism evidence="2 3">
    <name type="scientific">Rhodocyclus tenuis</name>
    <name type="common">Rhodospirillum tenue</name>
    <dbReference type="NCBI Taxonomy" id="1066"/>
    <lineage>
        <taxon>Bacteria</taxon>
        <taxon>Pseudomonadati</taxon>
        <taxon>Pseudomonadota</taxon>
        <taxon>Betaproteobacteria</taxon>
        <taxon>Rhodocyclales</taxon>
        <taxon>Rhodocyclaceae</taxon>
        <taxon>Rhodocyclus</taxon>
    </lineage>
</organism>
<evidence type="ECO:0000313" key="2">
    <source>
        <dbReference type="EMBL" id="MBB4248092.1"/>
    </source>
</evidence>
<evidence type="ECO:0000259" key="1">
    <source>
        <dbReference type="PROSITE" id="PS50994"/>
    </source>
</evidence>
<dbReference type="Gene3D" id="3.30.420.10">
    <property type="entry name" value="Ribonuclease H-like superfamily/Ribonuclease H"/>
    <property type="match status" value="1"/>
</dbReference>
<evidence type="ECO:0000313" key="3">
    <source>
        <dbReference type="Proteomes" id="UP000587070"/>
    </source>
</evidence>
<dbReference type="InterPro" id="IPR001584">
    <property type="entry name" value="Integrase_cat-core"/>
</dbReference>
<dbReference type="RefSeq" id="WP_153117296.1">
    <property type="nucleotide sequence ID" value="NZ_JACIGE010000009.1"/>
</dbReference>
<dbReference type="GO" id="GO:0015074">
    <property type="term" value="P:DNA integration"/>
    <property type="evidence" value="ECO:0007669"/>
    <property type="project" value="InterPro"/>
</dbReference>
<protein>
    <submittedName>
        <fullName evidence="2">Transposase InsO family protein</fullName>
    </submittedName>
</protein>
<name>A0A840GHY6_RHOTE</name>
<dbReference type="SUPFAM" id="SSF46689">
    <property type="entry name" value="Homeodomain-like"/>
    <property type="match status" value="1"/>
</dbReference>
<dbReference type="InterPro" id="IPR047656">
    <property type="entry name" value="IS481-like_transpos"/>
</dbReference>
<dbReference type="InterPro" id="IPR036397">
    <property type="entry name" value="RNaseH_sf"/>
</dbReference>
<reference evidence="2 3" key="1">
    <citation type="submission" date="2020-08" db="EMBL/GenBank/DDBJ databases">
        <title>Genome sequencing of Purple Non-Sulfur Bacteria from various extreme environments.</title>
        <authorList>
            <person name="Mayer M."/>
        </authorList>
    </citation>
    <scope>NUCLEOTIDE SEQUENCE [LARGE SCALE GENOMIC DNA]</scope>
    <source>
        <strain evidence="2 3">2761</strain>
    </source>
</reference>
<dbReference type="NCBIfam" id="NF033577">
    <property type="entry name" value="transpos_IS481"/>
    <property type="match status" value="1"/>
</dbReference>
<dbReference type="Pfam" id="PF13011">
    <property type="entry name" value="LZ_Tnp_IS481"/>
    <property type="match status" value="1"/>
</dbReference>
<accession>A0A840GHY6</accession>
<dbReference type="PROSITE" id="PS50994">
    <property type="entry name" value="INTEGRASE"/>
    <property type="match status" value="1"/>
</dbReference>
<dbReference type="SUPFAM" id="SSF53098">
    <property type="entry name" value="Ribonuclease H-like"/>
    <property type="match status" value="1"/>
</dbReference>
<dbReference type="GO" id="GO:0003676">
    <property type="term" value="F:nucleic acid binding"/>
    <property type="evidence" value="ECO:0007669"/>
    <property type="project" value="InterPro"/>
</dbReference>
<dbReference type="PANTHER" id="PTHR35004:SF7">
    <property type="entry name" value="INTEGRASE PROTEIN"/>
    <property type="match status" value="1"/>
</dbReference>
<dbReference type="OrthoDB" id="8581221at2"/>